<evidence type="ECO:0000313" key="4">
    <source>
        <dbReference type="Proteomes" id="UP000266327"/>
    </source>
</evidence>
<evidence type="ECO:0000313" key="3">
    <source>
        <dbReference type="EMBL" id="RJG02654.1"/>
    </source>
</evidence>
<name>A0A3A3G487_9BURK</name>
<dbReference type="PROSITE" id="PS00166">
    <property type="entry name" value="ENOYL_COA_HYDRATASE"/>
    <property type="match status" value="1"/>
</dbReference>
<dbReference type="NCBIfam" id="NF005595">
    <property type="entry name" value="PRK07327.1"/>
    <property type="match status" value="1"/>
</dbReference>
<dbReference type="EC" id="4.2.1.17" evidence="3"/>
<evidence type="ECO:0000256" key="1">
    <source>
        <dbReference type="ARBA" id="ARBA00005254"/>
    </source>
</evidence>
<dbReference type="CDD" id="cd06558">
    <property type="entry name" value="crotonase-like"/>
    <property type="match status" value="1"/>
</dbReference>
<gene>
    <name evidence="3" type="ORF">D3878_14605</name>
</gene>
<dbReference type="PANTHER" id="PTHR43459:SF3">
    <property type="entry name" value="ENOYL-COA HYDRATASE ECHA15 (ENOYL HYDRASE) (UNSATURATED ACYL-COA HYDRATASE) (CROTONASE)-RELATED"/>
    <property type="match status" value="1"/>
</dbReference>
<comment type="similarity">
    <text evidence="1 2">Belongs to the enoyl-CoA hydratase/isomerase family.</text>
</comment>
<dbReference type="Gene3D" id="3.90.226.10">
    <property type="entry name" value="2-enoyl-CoA Hydratase, Chain A, domain 1"/>
    <property type="match status" value="1"/>
</dbReference>
<dbReference type="SUPFAM" id="SSF52096">
    <property type="entry name" value="ClpP/crotonase"/>
    <property type="match status" value="1"/>
</dbReference>
<protein>
    <submittedName>
        <fullName evidence="3">Enoyl-CoA hydratase</fullName>
        <ecNumber evidence="3">4.2.1.17</ecNumber>
    </submittedName>
</protein>
<keyword evidence="3" id="KW-0456">Lyase</keyword>
<organism evidence="3 4">
    <name type="scientific">Noviherbaspirillum sedimenti</name>
    <dbReference type="NCBI Taxonomy" id="2320865"/>
    <lineage>
        <taxon>Bacteria</taxon>
        <taxon>Pseudomonadati</taxon>
        <taxon>Pseudomonadota</taxon>
        <taxon>Betaproteobacteria</taxon>
        <taxon>Burkholderiales</taxon>
        <taxon>Oxalobacteraceae</taxon>
        <taxon>Noviherbaspirillum</taxon>
    </lineage>
</organism>
<keyword evidence="4" id="KW-1185">Reference proteome</keyword>
<sequence>MTNRYERYSSLKFDRPHPKVLRIILNSPLKLGVMDPVMHRELSEIWTDIDTDRSVNAVIITGTGKSFSAGGDLEHELKVAKDYDLRMQAMKETRDLVYGMINCSKPIVSGIRGWAVGAGVACALLADVSIAAKDANFMDGHTKIGVAAGDHALIIWPLLVSMAKAKYYLMCCEKLDGAEAERIGLVSMAVNDEEVESHTIAVATKLAEGAQAAIRWTKYSLNSWVRNASPIFDASVAYEFMGFAGPEGWEGMQAFLQKRPPNFPTETTI</sequence>
<dbReference type="Pfam" id="PF00378">
    <property type="entry name" value="ECH_1"/>
    <property type="match status" value="1"/>
</dbReference>
<comment type="caution">
    <text evidence="3">The sequence shown here is derived from an EMBL/GenBank/DDBJ whole genome shotgun (WGS) entry which is preliminary data.</text>
</comment>
<dbReference type="Gene3D" id="1.10.12.10">
    <property type="entry name" value="Lyase 2-enoyl-coa Hydratase, Chain A, domain 2"/>
    <property type="match status" value="1"/>
</dbReference>
<dbReference type="InterPro" id="IPR018376">
    <property type="entry name" value="Enoyl-CoA_hyd/isom_CS"/>
</dbReference>
<dbReference type="InterPro" id="IPR029045">
    <property type="entry name" value="ClpP/crotonase-like_dom_sf"/>
</dbReference>
<dbReference type="Proteomes" id="UP000266327">
    <property type="component" value="Unassembled WGS sequence"/>
</dbReference>
<dbReference type="InterPro" id="IPR014748">
    <property type="entry name" value="Enoyl-CoA_hydra_C"/>
</dbReference>
<dbReference type="OrthoDB" id="5291143at2"/>
<dbReference type="PANTHER" id="PTHR43459">
    <property type="entry name" value="ENOYL-COA HYDRATASE"/>
    <property type="match status" value="1"/>
</dbReference>
<dbReference type="EMBL" id="QYUQ01000002">
    <property type="protein sequence ID" value="RJG02654.1"/>
    <property type="molecule type" value="Genomic_DNA"/>
</dbReference>
<dbReference type="RefSeq" id="WP_119786157.1">
    <property type="nucleotide sequence ID" value="NZ_QYUQ01000002.1"/>
</dbReference>
<reference evidence="4" key="1">
    <citation type="submission" date="2018-09" db="EMBL/GenBank/DDBJ databases">
        <authorList>
            <person name="Zhu H."/>
        </authorList>
    </citation>
    <scope>NUCLEOTIDE SEQUENCE [LARGE SCALE GENOMIC DNA]</scope>
    <source>
        <strain evidence="4">K1S02-23</strain>
    </source>
</reference>
<dbReference type="AlphaFoldDB" id="A0A3A3G487"/>
<dbReference type="InterPro" id="IPR001753">
    <property type="entry name" value="Enoyl-CoA_hydra/iso"/>
</dbReference>
<dbReference type="GO" id="GO:0004300">
    <property type="term" value="F:enoyl-CoA hydratase activity"/>
    <property type="evidence" value="ECO:0007669"/>
    <property type="project" value="UniProtKB-EC"/>
</dbReference>
<evidence type="ECO:0000256" key="2">
    <source>
        <dbReference type="RuleBase" id="RU003707"/>
    </source>
</evidence>
<proteinExistence type="inferred from homology"/>
<accession>A0A3A3G487</accession>